<keyword evidence="4" id="KW-1185">Reference proteome</keyword>
<accession>A0AAW1KNQ9</accession>
<gene>
    <name evidence="3" type="ORF">QE152_g21730</name>
</gene>
<dbReference type="Proteomes" id="UP001458880">
    <property type="component" value="Unassembled WGS sequence"/>
</dbReference>
<evidence type="ECO:0000313" key="3">
    <source>
        <dbReference type="EMBL" id="KAK9721036.1"/>
    </source>
</evidence>
<keyword evidence="1" id="KW-0175">Coiled coil</keyword>
<evidence type="ECO:0000313" key="4">
    <source>
        <dbReference type="Proteomes" id="UP001458880"/>
    </source>
</evidence>
<evidence type="ECO:0000256" key="2">
    <source>
        <dbReference type="SAM" id="MobiDB-lite"/>
    </source>
</evidence>
<feature type="coiled-coil region" evidence="1">
    <location>
        <begin position="61"/>
        <end position="98"/>
    </location>
</feature>
<name>A0AAW1KNQ9_POPJA</name>
<reference evidence="3 4" key="1">
    <citation type="journal article" date="2024" name="BMC Genomics">
        <title>De novo assembly and annotation of Popillia japonica's genome with initial clues to its potential as an invasive pest.</title>
        <authorList>
            <person name="Cucini C."/>
            <person name="Boschi S."/>
            <person name="Funari R."/>
            <person name="Cardaioli E."/>
            <person name="Iannotti N."/>
            <person name="Marturano G."/>
            <person name="Paoli F."/>
            <person name="Bruttini M."/>
            <person name="Carapelli A."/>
            <person name="Frati F."/>
            <person name="Nardi F."/>
        </authorList>
    </citation>
    <scope>NUCLEOTIDE SEQUENCE [LARGE SCALE GENOMIC DNA]</scope>
    <source>
        <strain evidence="3">DMR45628</strain>
    </source>
</reference>
<feature type="region of interest" description="Disordered" evidence="2">
    <location>
        <begin position="1"/>
        <end position="20"/>
    </location>
</feature>
<proteinExistence type="predicted"/>
<comment type="caution">
    <text evidence="3">The sequence shown here is derived from an EMBL/GenBank/DDBJ whole genome shotgun (WGS) entry which is preliminary data.</text>
</comment>
<dbReference type="AlphaFoldDB" id="A0AAW1KNQ9"/>
<sequence>MQDKINDEEKAMEERKVLEETSPVKKKNLYFGLLLPLRVKNENQNKKTSAVATSGEWRQYFAKKENEKADKIRKIEENKRKREEQKEAQKASKRINKNYKKNKITVTDSVSSWYCRIYEDEAELDMIQCLSCKSWKKVIYHSGTLQHLYSQISICLHAYDEEEQPTPNWEDLLENRDNIAMKCDVSPLNDTQRKLSCKEQL</sequence>
<organism evidence="3 4">
    <name type="scientific">Popillia japonica</name>
    <name type="common">Japanese beetle</name>
    <dbReference type="NCBI Taxonomy" id="7064"/>
    <lineage>
        <taxon>Eukaryota</taxon>
        <taxon>Metazoa</taxon>
        <taxon>Ecdysozoa</taxon>
        <taxon>Arthropoda</taxon>
        <taxon>Hexapoda</taxon>
        <taxon>Insecta</taxon>
        <taxon>Pterygota</taxon>
        <taxon>Neoptera</taxon>
        <taxon>Endopterygota</taxon>
        <taxon>Coleoptera</taxon>
        <taxon>Polyphaga</taxon>
        <taxon>Scarabaeiformia</taxon>
        <taxon>Scarabaeidae</taxon>
        <taxon>Rutelinae</taxon>
        <taxon>Popillia</taxon>
    </lineage>
</organism>
<protein>
    <submittedName>
        <fullName evidence="3">Uncharacterized protein</fullName>
    </submittedName>
</protein>
<evidence type="ECO:0000256" key="1">
    <source>
        <dbReference type="SAM" id="Coils"/>
    </source>
</evidence>
<dbReference type="EMBL" id="JASPKY010000204">
    <property type="protein sequence ID" value="KAK9721036.1"/>
    <property type="molecule type" value="Genomic_DNA"/>
</dbReference>